<keyword evidence="2" id="KW-1185">Reference proteome</keyword>
<name>A0A7L4PDJ4_9CREN</name>
<keyword evidence="1" id="KW-0687">Ribonucleoprotein</keyword>
<reference evidence="1 2" key="1">
    <citation type="journal article" date="2020" name="Nat. Commun.">
        <title>The structures of two archaeal type IV pili illuminate evolutionary relationships.</title>
        <authorList>
            <person name="Wang F."/>
            <person name="Baquero D.P."/>
            <person name="Su Z."/>
            <person name="Beltran L.C."/>
            <person name="Prangishvili D."/>
            <person name="Krupovic M."/>
            <person name="Egelman E.H."/>
        </authorList>
    </citation>
    <scope>NUCLEOTIDE SEQUENCE [LARGE SCALE GENOMIC DNA]</scope>
    <source>
        <strain evidence="1 2">2GA</strain>
    </source>
</reference>
<dbReference type="GeneID" id="5054255"/>
<organism evidence="1 2">
    <name type="scientific">Pyrobaculum arsenaticum</name>
    <dbReference type="NCBI Taxonomy" id="121277"/>
    <lineage>
        <taxon>Archaea</taxon>
        <taxon>Thermoproteota</taxon>
        <taxon>Thermoprotei</taxon>
        <taxon>Thermoproteales</taxon>
        <taxon>Thermoproteaceae</taxon>
        <taxon>Pyrobaculum</taxon>
    </lineage>
</organism>
<keyword evidence="1" id="KW-0689">Ribosomal protein</keyword>
<sequence>MILGEVAGGYVLRDFYTHLLFDVASPLGEVTVVPPPPGSSYQFAVIGALVAKLGYRAKVLNLPTCRRSTIAKVLANASGELVYVGYAHRLAYAGPGAVVNPEELTLENVRRVARSNTRYRVMWEKCLWGDLQPREVVVLGQLPEALPRLEVWLAERLGRR</sequence>
<dbReference type="GO" id="GO:0005840">
    <property type="term" value="C:ribosome"/>
    <property type="evidence" value="ECO:0007669"/>
    <property type="project" value="UniProtKB-KW"/>
</dbReference>
<proteinExistence type="predicted"/>
<dbReference type="Proteomes" id="UP000554766">
    <property type="component" value="Unassembled WGS sequence"/>
</dbReference>
<dbReference type="AlphaFoldDB" id="A0A7L4PDJ4"/>
<evidence type="ECO:0000313" key="2">
    <source>
        <dbReference type="Proteomes" id="UP000554766"/>
    </source>
</evidence>
<evidence type="ECO:0000313" key="1">
    <source>
        <dbReference type="EMBL" id="NYR16407.1"/>
    </source>
</evidence>
<dbReference type="OMA" id="VMWEKCL"/>
<gene>
    <name evidence="1" type="ORF">HC235_10795</name>
</gene>
<dbReference type="RefSeq" id="WP_011901130.1">
    <property type="nucleotide sequence ID" value="NZ_JAAVJF010000005.1"/>
</dbReference>
<comment type="caution">
    <text evidence="1">The sequence shown here is derived from an EMBL/GenBank/DDBJ whole genome shotgun (WGS) entry which is preliminary data.</text>
</comment>
<accession>A0A7L4PDJ4</accession>
<protein>
    <submittedName>
        <fullName evidence="1">50S ribosomal protein L7ae</fullName>
    </submittedName>
</protein>
<dbReference type="EMBL" id="JAAVJF010000005">
    <property type="protein sequence ID" value="NYR16407.1"/>
    <property type="molecule type" value="Genomic_DNA"/>
</dbReference>